<dbReference type="Proteomes" id="UP000245119">
    <property type="component" value="Linkage Group LG5"/>
</dbReference>
<reference evidence="1 2" key="1">
    <citation type="submission" date="2018-04" db="EMBL/GenBank/DDBJ databases">
        <title>The genome of golden apple snail Pomacea canaliculata provides insight into stress tolerance and invasive adaptation.</title>
        <authorList>
            <person name="Liu C."/>
            <person name="Liu B."/>
            <person name="Ren Y."/>
            <person name="Zhang Y."/>
            <person name="Wang H."/>
            <person name="Li S."/>
            <person name="Jiang F."/>
            <person name="Yin L."/>
            <person name="Zhang G."/>
            <person name="Qian W."/>
            <person name="Fan W."/>
        </authorList>
    </citation>
    <scope>NUCLEOTIDE SEQUENCE [LARGE SCALE GENOMIC DNA]</scope>
    <source>
        <strain evidence="1">SZHN2017</strain>
        <tissue evidence="1">Muscle</tissue>
    </source>
</reference>
<keyword evidence="2" id="KW-1185">Reference proteome</keyword>
<comment type="caution">
    <text evidence="1">The sequence shown here is derived from an EMBL/GenBank/DDBJ whole genome shotgun (WGS) entry which is preliminary data.</text>
</comment>
<name>A0A2T7P7L0_POMCA</name>
<organism evidence="1 2">
    <name type="scientific">Pomacea canaliculata</name>
    <name type="common">Golden apple snail</name>
    <dbReference type="NCBI Taxonomy" id="400727"/>
    <lineage>
        <taxon>Eukaryota</taxon>
        <taxon>Metazoa</taxon>
        <taxon>Spiralia</taxon>
        <taxon>Lophotrochozoa</taxon>
        <taxon>Mollusca</taxon>
        <taxon>Gastropoda</taxon>
        <taxon>Caenogastropoda</taxon>
        <taxon>Architaenioglossa</taxon>
        <taxon>Ampullarioidea</taxon>
        <taxon>Ampullariidae</taxon>
        <taxon>Pomacea</taxon>
    </lineage>
</organism>
<dbReference type="EMBL" id="PZQS01000005">
    <property type="protein sequence ID" value="PVD29415.1"/>
    <property type="molecule type" value="Genomic_DNA"/>
</dbReference>
<evidence type="ECO:0000313" key="2">
    <source>
        <dbReference type="Proteomes" id="UP000245119"/>
    </source>
</evidence>
<proteinExistence type="predicted"/>
<dbReference type="AlphaFoldDB" id="A0A2T7P7L0"/>
<accession>A0A2T7P7L0</accession>
<gene>
    <name evidence="1" type="ORF">C0Q70_08666</name>
</gene>
<sequence>MPLSLLCHFCSVPLKLRKGDCKQSDYSPVPHVEAGPRRVYGTSVQTCLVPVVPVAPVAVVRGSPCRRYAGTRHSRV</sequence>
<evidence type="ECO:0000313" key="1">
    <source>
        <dbReference type="EMBL" id="PVD29415.1"/>
    </source>
</evidence>
<protein>
    <submittedName>
        <fullName evidence="1">Uncharacterized protein</fullName>
    </submittedName>
</protein>